<accession>A0A4Z1ELW8</accession>
<organism evidence="1 2">
    <name type="scientific">Botrytis tulipae</name>
    <dbReference type="NCBI Taxonomy" id="87230"/>
    <lineage>
        <taxon>Eukaryota</taxon>
        <taxon>Fungi</taxon>
        <taxon>Dikarya</taxon>
        <taxon>Ascomycota</taxon>
        <taxon>Pezizomycotina</taxon>
        <taxon>Leotiomycetes</taxon>
        <taxon>Helotiales</taxon>
        <taxon>Sclerotiniaceae</taxon>
        <taxon>Botrytis</taxon>
    </lineage>
</organism>
<comment type="caution">
    <text evidence="1">The sequence shown here is derived from an EMBL/GenBank/DDBJ whole genome shotgun (WGS) entry which is preliminary data.</text>
</comment>
<dbReference type="EMBL" id="PQXH01000104">
    <property type="protein sequence ID" value="TGO11688.1"/>
    <property type="molecule type" value="Genomic_DNA"/>
</dbReference>
<evidence type="ECO:0000313" key="1">
    <source>
        <dbReference type="EMBL" id="TGO11688.1"/>
    </source>
</evidence>
<name>A0A4Z1ELW8_9HELO</name>
<reference evidence="1 2" key="1">
    <citation type="submission" date="2017-12" db="EMBL/GenBank/DDBJ databases">
        <title>Comparative genomics of Botrytis spp.</title>
        <authorList>
            <person name="Valero-Jimenez C.A."/>
            <person name="Tapia P."/>
            <person name="Veloso J."/>
            <person name="Silva-Moreno E."/>
            <person name="Staats M."/>
            <person name="Valdes J.H."/>
            <person name="Van Kan J.A.L."/>
        </authorList>
    </citation>
    <scope>NUCLEOTIDE SEQUENCE [LARGE SCALE GENOMIC DNA]</scope>
    <source>
        <strain evidence="1 2">Bt9001</strain>
    </source>
</reference>
<keyword evidence="2" id="KW-1185">Reference proteome</keyword>
<evidence type="ECO:0000313" key="2">
    <source>
        <dbReference type="Proteomes" id="UP000297777"/>
    </source>
</evidence>
<dbReference type="Proteomes" id="UP000297777">
    <property type="component" value="Unassembled WGS sequence"/>
</dbReference>
<proteinExistence type="predicted"/>
<gene>
    <name evidence="1" type="ORF">BTUL_0104g00330</name>
</gene>
<protein>
    <submittedName>
        <fullName evidence="1">Uncharacterized protein</fullName>
    </submittedName>
</protein>
<sequence>MAVSVCDEGRKELNEVLSTSKDEVSHSMALLSELGFFGGVSCCGEQIKVTKVTYLDWWTYPIYPLSYRGDHNATI</sequence>
<dbReference type="AlphaFoldDB" id="A0A4Z1ELW8"/>